<sequence length="52" mass="5662">ARKSSEQCRIDVATTSTHGPTIHRIQISALSYITTSKSNIASVVTAELENFQ</sequence>
<feature type="non-terminal residue" evidence="1">
    <location>
        <position position="52"/>
    </location>
</feature>
<dbReference type="EMBL" id="JBJQND010000018">
    <property type="protein sequence ID" value="KAL3837101.1"/>
    <property type="molecule type" value="Genomic_DNA"/>
</dbReference>
<protein>
    <submittedName>
        <fullName evidence="1">Uncharacterized protein</fullName>
    </submittedName>
</protein>
<gene>
    <name evidence="1" type="ORF">ACJMK2_022482</name>
</gene>
<keyword evidence="2" id="KW-1185">Reference proteome</keyword>
<proteinExistence type="predicted"/>
<comment type="caution">
    <text evidence="1">The sequence shown here is derived from an EMBL/GenBank/DDBJ whole genome shotgun (WGS) entry which is preliminary data.</text>
</comment>
<accession>A0ABD3TKJ6</accession>
<organism evidence="1 2">
    <name type="scientific">Sinanodonta woodiana</name>
    <name type="common">Chinese pond mussel</name>
    <name type="synonym">Anodonta woodiana</name>
    <dbReference type="NCBI Taxonomy" id="1069815"/>
    <lineage>
        <taxon>Eukaryota</taxon>
        <taxon>Metazoa</taxon>
        <taxon>Spiralia</taxon>
        <taxon>Lophotrochozoa</taxon>
        <taxon>Mollusca</taxon>
        <taxon>Bivalvia</taxon>
        <taxon>Autobranchia</taxon>
        <taxon>Heteroconchia</taxon>
        <taxon>Palaeoheterodonta</taxon>
        <taxon>Unionida</taxon>
        <taxon>Unionoidea</taxon>
        <taxon>Unionidae</taxon>
        <taxon>Unioninae</taxon>
        <taxon>Sinanodonta</taxon>
    </lineage>
</organism>
<feature type="non-terminal residue" evidence="1">
    <location>
        <position position="1"/>
    </location>
</feature>
<reference evidence="1 2" key="1">
    <citation type="submission" date="2024-11" db="EMBL/GenBank/DDBJ databases">
        <title>Chromosome-level genome assembly of the freshwater bivalve Anodonta woodiana.</title>
        <authorList>
            <person name="Chen X."/>
        </authorList>
    </citation>
    <scope>NUCLEOTIDE SEQUENCE [LARGE SCALE GENOMIC DNA]</scope>
    <source>
        <strain evidence="1">MN2024</strain>
        <tissue evidence="1">Gills</tissue>
    </source>
</reference>
<name>A0ABD3TKJ6_SINWO</name>
<evidence type="ECO:0000313" key="2">
    <source>
        <dbReference type="Proteomes" id="UP001634394"/>
    </source>
</evidence>
<dbReference type="Proteomes" id="UP001634394">
    <property type="component" value="Unassembled WGS sequence"/>
</dbReference>
<dbReference type="AlphaFoldDB" id="A0ABD3TKJ6"/>
<evidence type="ECO:0000313" key="1">
    <source>
        <dbReference type="EMBL" id="KAL3837101.1"/>
    </source>
</evidence>